<dbReference type="Gramene" id="KJB20865">
    <property type="protein sequence ID" value="KJB20865"/>
    <property type="gene ID" value="B456_003G169900"/>
</dbReference>
<evidence type="ECO:0000313" key="1">
    <source>
        <dbReference type="EMBL" id="KJB20865.1"/>
    </source>
</evidence>
<protein>
    <submittedName>
        <fullName evidence="1">Uncharacterized protein</fullName>
    </submittedName>
</protein>
<evidence type="ECO:0000313" key="2">
    <source>
        <dbReference type="Proteomes" id="UP000032304"/>
    </source>
</evidence>
<name>A0A0D2RP06_GOSRA</name>
<keyword evidence="2" id="KW-1185">Reference proteome</keyword>
<gene>
    <name evidence="1" type="ORF">B456_003G169900</name>
</gene>
<proteinExistence type="predicted"/>
<accession>A0A0D2RP06</accession>
<dbReference type="Proteomes" id="UP000032304">
    <property type="component" value="Chromosome 3"/>
</dbReference>
<dbReference type="AlphaFoldDB" id="A0A0D2RP06"/>
<dbReference type="EMBL" id="CM001742">
    <property type="protein sequence ID" value="KJB20865.1"/>
    <property type="molecule type" value="Genomic_DNA"/>
</dbReference>
<reference evidence="1 2" key="1">
    <citation type="journal article" date="2012" name="Nature">
        <title>Repeated polyploidization of Gossypium genomes and the evolution of spinnable cotton fibres.</title>
        <authorList>
            <person name="Paterson A.H."/>
            <person name="Wendel J.F."/>
            <person name="Gundlach H."/>
            <person name="Guo H."/>
            <person name="Jenkins J."/>
            <person name="Jin D."/>
            <person name="Llewellyn D."/>
            <person name="Showmaker K.C."/>
            <person name="Shu S."/>
            <person name="Udall J."/>
            <person name="Yoo M.J."/>
            <person name="Byers R."/>
            <person name="Chen W."/>
            <person name="Doron-Faigenboim A."/>
            <person name="Duke M.V."/>
            <person name="Gong L."/>
            <person name="Grimwood J."/>
            <person name="Grover C."/>
            <person name="Grupp K."/>
            <person name="Hu G."/>
            <person name="Lee T.H."/>
            <person name="Li J."/>
            <person name="Lin L."/>
            <person name="Liu T."/>
            <person name="Marler B.S."/>
            <person name="Page J.T."/>
            <person name="Roberts A.W."/>
            <person name="Romanel E."/>
            <person name="Sanders W.S."/>
            <person name="Szadkowski E."/>
            <person name="Tan X."/>
            <person name="Tang H."/>
            <person name="Xu C."/>
            <person name="Wang J."/>
            <person name="Wang Z."/>
            <person name="Zhang D."/>
            <person name="Zhang L."/>
            <person name="Ashrafi H."/>
            <person name="Bedon F."/>
            <person name="Bowers J.E."/>
            <person name="Brubaker C.L."/>
            <person name="Chee P.W."/>
            <person name="Das S."/>
            <person name="Gingle A.R."/>
            <person name="Haigler C.H."/>
            <person name="Harker D."/>
            <person name="Hoffmann L.V."/>
            <person name="Hovav R."/>
            <person name="Jones D.C."/>
            <person name="Lemke C."/>
            <person name="Mansoor S."/>
            <person name="ur Rahman M."/>
            <person name="Rainville L.N."/>
            <person name="Rambani A."/>
            <person name="Reddy U.K."/>
            <person name="Rong J.K."/>
            <person name="Saranga Y."/>
            <person name="Scheffler B.E."/>
            <person name="Scheffler J.A."/>
            <person name="Stelly D.M."/>
            <person name="Triplett B.A."/>
            <person name="Van Deynze A."/>
            <person name="Vaslin M.F."/>
            <person name="Waghmare V.N."/>
            <person name="Walford S.A."/>
            <person name="Wright R.J."/>
            <person name="Zaki E.A."/>
            <person name="Zhang T."/>
            <person name="Dennis E.S."/>
            <person name="Mayer K.F."/>
            <person name="Peterson D.G."/>
            <person name="Rokhsar D.S."/>
            <person name="Wang X."/>
            <person name="Schmutz J."/>
        </authorList>
    </citation>
    <scope>NUCLEOTIDE SEQUENCE [LARGE SCALE GENOMIC DNA]</scope>
</reference>
<organism evidence="1 2">
    <name type="scientific">Gossypium raimondii</name>
    <name type="common">Peruvian cotton</name>
    <name type="synonym">Gossypium klotzschianum subsp. raimondii</name>
    <dbReference type="NCBI Taxonomy" id="29730"/>
    <lineage>
        <taxon>Eukaryota</taxon>
        <taxon>Viridiplantae</taxon>
        <taxon>Streptophyta</taxon>
        <taxon>Embryophyta</taxon>
        <taxon>Tracheophyta</taxon>
        <taxon>Spermatophyta</taxon>
        <taxon>Magnoliopsida</taxon>
        <taxon>eudicotyledons</taxon>
        <taxon>Gunneridae</taxon>
        <taxon>Pentapetalae</taxon>
        <taxon>rosids</taxon>
        <taxon>malvids</taxon>
        <taxon>Malvales</taxon>
        <taxon>Malvaceae</taxon>
        <taxon>Malvoideae</taxon>
        <taxon>Gossypium</taxon>
    </lineage>
</organism>
<sequence>MTMALDLYTACCPISHSSLVFHLLGFTHSGFITTGDGKRIGLHQPGIEPGSVPWQGTILPLDHWCLFVSSTCILFI</sequence>